<protein>
    <recommendedName>
        <fullName evidence="7">RecA family profile 1 domain-containing protein</fullName>
    </recommendedName>
</protein>
<dbReference type="CDD" id="cd19491">
    <property type="entry name" value="XRCC3"/>
    <property type="match status" value="1"/>
</dbReference>
<dbReference type="GO" id="GO:0005524">
    <property type="term" value="F:ATP binding"/>
    <property type="evidence" value="ECO:0007669"/>
    <property type="project" value="UniProtKB-KW"/>
</dbReference>
<dbReference type="GO" id="GO:0033065">
    <property type="term" value="C:Rad51C-XRCC3 complex"/>
    <property type="evidence" value="ECO:0007669"/>
    <property type="project" value="TreeGrafter"/>
</dbReference>
<dbReference type="EMBL" id="KN833002">
    <property type="protein sequence ID" value="KIM80896.1"/>
    <property type="molecule type" value="Genomic_DNA"/>
</dbReference>
<dbReference type="InterPro" id="IPR020588">
    <property type="entry name" value="RecA_ATP-bd"/>
</dbReference>
<evidence type="ECO:0000256" key="1">
    <source>
        <dbReference type="ARBA" id="ARBA00004123"/>
    </source>
</evidence>
<evidence type="ECO:0000256" key="2">
    <source>
        <dbReference type="ARBA" id="ARBA00022741"/>
    </source>
</evidence>
<dbReference type="GO" id="GO:0000400">
    <property type="term" value="F:four-way junction DNA binding"/>
    <property type="evidence" value="ECO:0007669"/>
    <property type="project" value="TreeGrafter"/>
</dbReference>
<evidence type="ECO:0000256" key="6">
    <source>
        <dbReference type="ARBA" id="ARBA00023242"/>
    </source>
</evidence>
<keyword evidence="3" id="KW-0227">DNA damage</keyword>
<dbReference type="AlphaFoldDB" id="A0A0C3FNV7"/>
<dbReference type="PANTHER" id="PTHR46487:SF1">
    <property type="entry name" value="DNA REPAIR PROTEIN XRCC3"/>
    <property type="match status" value="1"/>
</dbReference>
<dbReference type="Proteomes" id="UP000054166">
    <property type="component" value="Unassembled WGS sequence"/>
</dbReference>
<dbReference type="SUPFAM" id="SSF52540">
    <property type="entry name" value="P-loop containing nucleoside triphosphate hydrolases"/>
    <property type="match status" value="1"/>
</dbReference>
<keyword evidence="5" id="KW-0234">DNA repair</keyword>
<evidence type="ECO:0000313" key="8">
    <source>
        <dbReference type="EMBL" id="KIM80896.1"/>
    </source>
</evidence>
<dbReference type="Pfam" id="PF08423">
    <property type="entry name" value="Rad51"/>
    <property type="match status" value="1"/>
</dbReference>
<reference evidence="9" key="2">
    <citation type="submission" date="2015-01" db="EMBL/GenBank/DDBJ databases">
        <title>Evolutionary Origins and Diversification of the Mycorrhizal Mutualists.</title>
        <authorList>
            <consortium name="DOE Joint Genome Institute"/>
            <consortium name="Mycorrhizal Genomics Consortium"/>
            <person name="Kohler A."/>
            <person name="Kuo A."/>
            <person name="Nagy L.G."/>
            <person name="Floudas D."/>
            <person name="Copeland A."/>
            <person name="Barry K.W."/>
            <person name="Cichocki N."/>
            <person name="Veneault-Fourrey C."/>
            <person name="LaButti K."/>
            <person name="Lindquist E.A."/>
            <person name="Lipzen A."/>
            <person name="Lundell T."/>
            <person name="Morin E."/>
            <person name="Murat C."/>
            <person name="Riley R."/>
            <person name="Ohm R."/>
            <person name="Sun H."/>
            <person name="Tunlid A."/>
            <person name="Henrissat B."/>
            <person name="Grigoriev I.V."/>
            <person name="Hibbett D.S."/>
            <person name="Martin F."/>
        </authorList>
    </citation>
    <scope>NUCLEOTIDE SEQUENCE [LARGE SCALE GENOMIC DNA]</scope>
    <source>
        <strain evidence="9">F 1598</strain>
    </source>
</reference>
<keyword evidence="2" id="KW-0547">Nucleotide-binding</keyword>
<dbReference type="GO" id="GO:0000722">
    <property type="term" value="P:telomere maintenance via recombination"/>
    <property type="evidence" value="ECO:0007669"/>
    <property type="project" value="TreeGrafter"/>
</dbReference>
<feature type="domain" description="RecA family profile 1" evidence="7">
    <location>
        <begin position="75"/>
        <end position="256"/>
    </location>
</feature>
<keyword evidence="6" id="KW-0539">Nucleus</keyword>
<dbReference type="FunCoup" id="A0A0C3FNV7">
    <property type="interactions" value="121"/>
</dbReference>
<reference evidence="8 9" key="1">
    <citation type="submission" date="2014-04" db="EMBL/GenBank/DDBJ databases">
        <authorList>
            <consortium name="DOE Joint Genome Institute"/>
            <person name="Kuo A."/>
            <person name="Tarkka M."/>
            <person name="Buscot F."/>
            <person name="Kohler A."/>
            <person name="Nagy L.G."/>
            <person name="Floudas D."/>
            <person name="Copeland A."/>
            <person name="Barry K.W."/>
            <person name="Cichocki N."/>
            <person name="Veneault-Fourrey C."/>
            <person name="LaButti K."/>
            <person name="Lindquist E.A."/>
            <person name="Lipzen A."/>
            <person name="Lundell T."/>
            <person name="Morin E."/>
            <person name="Murat C."/>
            <person name="Sun H."/>
            <person name="Tunlid A."/>
            <person name="Henrissat B."/>
            <person name="Grigoriev I.V."/>
            <person name="Hibbett D.S."/>
            <person name="Martin F."/>
            <person name="Nordberg H.P."/>
            <person name="Cantor M.N."/>
            <person name="Hua S.X."/>
        </authorList>
    </citation>
    <scope>NUCLEOTIDE SEQUENCE [LARGE SCALE GENOMIC DNA]</scope>
    <source>
        <strain evidence="8 9">F 1598</strain>
    </source>
</reference>
<dbReference type="GO" id="GO:0005657">
    <property type="term" value="C:replication fork"/>
    <property type="evidence" value="ECO:0007669"/>
    <property type="project" value="TreeGrafter"/>
</dbReference>
<comment type="subcellular location">
    <subcellularLocation>
        <location evidence="1">Nucleus</location>
    </subcellularLocation>
</comment>
<proteinExistence type="predicted"/>
<evidence type="ECO:0000313" key="9">
    <source>
        <dbReference type="Proteomes" id="UP000054166"/>
    </source>
</evidence>
<evidence type="ECO:0000256" key="3">
    <source>
        <dbReference type="ARBA" id="ARBA00022763"/>
    </source>
</evidence>
<dbReference type="GO" id="GO:0045003">
    <property type="term" value="P:double-strand break repair via synthesis-dependent strand annealing"/>
    <property type="evidence" value="ECO:0007669"/>
    <property type="project" value="TreeGrafter"/>
</dbReference>
<dbReference type="GO" id="GO:0071140">
    <property type="term" value="P:resolution of mitotic recombination intermediates"/>
    <property type="evidence" value="ECO:0007669"/>
    <property type="project" value="TreeGrafter"/>
</dbReference>
<keyword evidence="9" id="KW-1185">Reference proteome</keyword>
<dbReference type="HOGENOM" id="CLU_044372_1_0_1"/>
<evidence type="ECO:0000259" key="7">
    <source>
        <dbReference type="PROSITE" id="PS50162"/>
    </source>
</evidence>
<sequence>MDTALLSTLSSLSASQKTCLGTGKILNVSDLLLVAPTEIAKQCKITLTEAQNIIGLVCKAYVCQPRSLTDIQHEHDEMFTTGDTTLDTALGGGIRTGMLWEVVGQSAAGKTQWGLQLSLTVQLPKTMGGLSGSACYLTTSAKLPTNRLAELSRMHPLLSPSLCGLSDVQTLSTTNIPLLLHVLSVLFPKLIADHSNPPAKPIKLLVIDALAELFHSSDKTTTQTLVQRSRNIYEISSLLHSLASRYRIAILVLNEVSDAFDRGYNADTSSDLIYNDQSRWFGRADSVPGENRKEASLGLVWANQINVRIMLSRTGRRRYLDEVRSAVNKLQKVDSDTAADSHMEAMEENATLIRRMSVIFSSVAPPLSLDYIVTVEGISVLSDVSIPREIQQTMPSAPQPLAATSTAMTTVLADTSNPEALSQVSPLDVGCAEDEGAGEVLQVDEWDAYWEQNEEDAYNTVDLDSLLPELNPQHN</sequence>
<dbReference type="GO" id="GO:0061982">
    <property type="term" value="P:meiosis I cell cycle process"/>
    <property type="evidence" value="ECO:0007669"/>
    <property type="project" value="UniProtKB-ARBA"/>
</dbReference>
<evidence type="ECO:0000256" key="5">
    <source>
        <dbReference type="ARBA" id="ARBA00023204"/>
    </source>
</evidence>
<keyword evidence="4" id="KW-0067">ATP-binding</keyword>
<name>A0A0C3FNV7_PILCF</name>
<dbReference type="GO" id="GO:0140664">
    <property type="term" value="F:ATP-dependent DNA damage sensor activity"/>
    <property type="evidence" value="ECO:0007669"/>
    <property type="project" value="InterPro"/>
</dbReference>
<dbReference type="InterPro" id="IPR027417">
    <property type="entry name" value="P-loop_NTPase"/>
</dbReference>
<dbReference type="InParanoid" id="A0A0C3FNV7"/>
<dbReference type="GO" id="GO:0090656">
    <property type="term" value="P:t-circle formation"/>
    <property type="evidence" value="ECO:0007669"/>
    <property type="project" value="TreeGrafter"/>
</dbReference>
<gene>
    <name evidence="8" type="ORF">PILCRDRAFT_9313</name>
</gene>
<dbReference type="PROSITE" id="PS50162">
    <property type="entry name" value="RECA_2"/>
    <property type="match status" value="1"/>
</dbReference>
<dbReference type="InterPro" id="IPR047348">
    <property type="entry name" value="XRCC3-like_C"/>
</dbReference>
<dbReference type="InterPro" id="IPR013632">
    <property type="entry name" value="Rad51_C"/>
</dbReference>
<dbReference type="STRING" id="765440.A0A0C3FNV7"/>
<evidence type="ECO:0000256" key="4">
    <source>
        <dbReference type="ARBA" id="ARBA00022840"/>
    </source>
</evidence>
<organism evidence="8 9">
    <name type="scientific">Piloderma croceum (strain F 1598)</name>
    <dbReference type="NCBI Taxonomy" id="765440"/>
    <lineage>
        <taxon>Eukaryota</taxon>
        <taxon>Fungi</taxon>
        <taxon>Dikarya</taxon>
        <taxon>Basidiomycota</taxon>
        <taxon>Agaricomycotina</taxon>
        <taxon>Agaricomycetes</taxon>
        <taxon>Agaricomycetidae</taxon>
        <taxon>Atheliales</taxon>
        <taxon>Atheliaceae</taxon>
        <taxon>Piloderma</taxon>
    </lineage>
</organism>
<accession>A0A0C3FNV7</accession>
<dbReference type="PANTHER" id="PTHR46487">
    <property type="entry name" value="DNA REPAIR PROTEIN XRCC3"/>
    <property type="match status" value="1"/>
</dbReference>
<dbReference type="Gene3D" id="3.40.50.300">
    <property type="entry name" value="P-loop containing nucleotide triphosphate hydrolases"/>
    <property type="match status" value="1"/>
</dbReference>
<dbReference type="OrthoDB" id="1861185at2759"/>